<protein>
    <recommendedName>
        <fullName evidence="3">25S rRNA (Uridine(2843)-N(3))-methyltransferase</fullName>
    </recommendedName>
</protein>
<accession>A0A6A6QCE5</accession>
<proteinExistence type="predicted"/>
<dbReference type="InterPro" id="IPR021463">
    <property type="entry name" value="Methyltransf_34"/>
</dbReference>
<keyword evidence="2" id="KW-1185">Reference proteome</keyword>
<dbReference type="OrthoDB" id="6419443at2759"/>
<gene>
    <name evidence="1" type="ORF">BU16DRAFT_429463</name>
</gene>
<evidence type="ECO:0008006" key="3">
    <source>
        <dbReference type="Google" id="ProtNLM"/>
    </source>
</evidence>
<dbReference type="AlphaFoldDB" id="A0A6A6QCE5"/>
<organism evidence="1 2">
    <name type="scientific">Lophium mytilinum</name>
    <dbReference type="NCBI Taxonomy" id="390894"/>
    <lineage>
        <taxon>Eukaryota</taxon>
        <taxon>Fungi</taxon>
        <taxon>Dikarya</taxon>
        <taxon>Ascomycota</taxon>
        <taxon>Pezizomycotina</taxon>
        <taxon>Dothideomycetes</taxon>
        <taxon>Pleosporomycetidae</taxon>
        <taxon>Mytilinidiales</taxon>
        <taxon>Mytilinidiaceae</taxon>
        <taxon>Lophium</taxon>
    </lineage>
</organism>
<sequence>IPFELLQLLLNIFKNSFAHLLESDFAPLLQEVKQHLFNRDFAQAFGRQDYLEAYAARWSSSRALGYLEIFDYVSKHVFKSNAQDVVRSSASYKAVCFGGGGGAEVVALGGFLDFLSQSNGMQNGNASTDETKEASSRPRITNFDVHCVDIANWGPVADSLYTSMISTPPIYKYASAAAKAANRPLLEASSFHVTSHQQDLLDLDVSALSHLLQDASLVTLMFTLNELYSSSLAKTQAFLLRMTTCVKKGAHLLVIDSPGSYSTVSLNGSEKNYPMQWLLDHTLLRKATPEGLASWEKLESDESRWFRLPQGLKYPIELENMRYQLHLFQKL</sequence>
<reference evidence="1" key="1">
    <citation type="journal article" date="2020" name="Stud. Mycol.">
        <title>101 Dothideomycetes genomes: a test case for predicting lifestyles and emergence of pathogens.</title>
        <authorList>
            <person name="Haridas S."/>
            <person name="Albert R."/>
            <person name="Binder M."/>
            <person name="Bloem J."/>
            <person name="Labutti K."/>
            <person name="Salamov A."/>
            <person name="Andreopoulos B."/>
            <person name="Baker S."/>
            <person name="Barry K."/>
            <person name="Bills G."/>
            <person name="Bluhm B."/>
            <person name="Cannon C."/>
            <person name="Castanera R."/>
            <person name="Culley D."/>
            <person name="Daum C."/>
            <person name="Ezra D."/>
            <person name="Gonzalez J."/>
            <person name="Henrissat B."/>
            <person name="Kuo A."/>
            <person name="Liang C."/>
            <person name="Lipzen A."/>
            <person name="Lutzoni F."/>
            <person name="Magnuson J."/>
            <person name="Mondo S."/>
            <person name="Nolan M."/>
            <person name="Ohm R."/>
            <person name="Pangilinan J."/>
            <person name="Park H.-J."/>
            <person name="Ramirez L."/>
            <person name="Alfaro M."/>
            <person name="Sun H."/>
            <person name="Tritt A."/>
            <person name="Yoshinaga Y."/>
            <person name="Zwiers L.-H."/>
            <person name="Turgeon B."/>
            <person name="Goodwin S."/>
            <person name="Spatafora J."/>
            <person name="Crous P."/>
            <person name="Grigoriev I."/>
        </authorList>
    </citation>
    <scope>NUCLEOTIDE SEQUENCE</scope>
    <source>
        <strain evidence="1">CBS 269.34</strain>
    </source>
</reference>
<dbReference type="Proteomes" id="UP000799750">
    <property type="component" value="Unassembled WGS sequence"/>
</dbReference>
<feature type="non-terminal residue" evidence="1">
    <location>
        <position position="331"/>
    </location>
</feature>
<evidence type="ECO:0000313" key="2">
    <source>
        <dbReference type="Proteomes" id="UP000799750"/>
    </source>
</evidence>
<evidence type="ECO:0000313" key="1">
    <source>
        <dbReference type="EMBL" id="KAF2490108.1"/>
    </source>
</evidence>
<dbReference type="Pfam" id="PF11312">
    <property type="entry name" value="Methyltransf_34"/>
    <property type="match status" value="1"/>
</dbReference>
<name>A0A6A6QCE5_9PEZI</name>
<feature type="non-terminal residue" evidence="1">
    <location>
        <position position="1"/>
    </location>
</feature>
<dbReference type="EMBL" id="MU004198">
    <property type="protein sequence ID" value="KAF2490108.1"/>
    <property type="molecule type" value="Genomic_DNA"/>
</dbReference>